<dbReference type="Pfam" id="PF02378">
    <property type="entry name" value="PTS_EIIC"/>
    <property type="match status" value="1"/>
</dbReference>
<feature type="transmembrane region" description="Helical" evidence="8">
    <location>
        <begin position="276"/>
        <end position="300"/>
    </location>
</feature>
<feature type="transmembrane region" description="Helical" evidence="8">
    <location>
        <begin position="67"/>
        <end position="93"/>
    </location>
</feature>
<name>A0AAW1H4J6_POPJA</name>
<dbReference type="AlphaFoldDB" id="A0AAW1H4J6"/>
<evidence type="ECO:0000256" key="3">
    <source>
        <dbReference type="ARBA" id="ARBA00022475"/>
    </source>
</evidence>
<evidence type="ECO:0000259" key="9">
    <source>
        <dbReference type="PROSITE" id="PS51105"/>
    </source>
</evidence>
<gene>
    <name evidence="10" type="ORF">QE152_g41086</name>
</gene>
<reference evidence="10 11" key="1">
    <citation type="journal article" date="2024" name="BMC Genomics">
        <title>De novo assembly and annotation of Popillia japonica's genome with initial clues to its potential as an invasive pest.</title>
        <authorList>
            <person name="Cucini C."/>
            <person name="Boschi S."/>
            <person name="Funari R."/>
            <person name="Cardaioli E."/>
            <person name="Iannotti N."/>
            <person name="Marturano G."/>
            <person name="Paoli F."/>
            <person name="Bruttini M."/>
            <person name="Carapelli A."/>
            <person name="Frati F."/>
            <person name="Nardi F."/>
        </authorList>
    </citation>
    <scope>NUCLEOTIDE SEQUENCE [LARGE SCALE GENOMIC DNA]</scope>
    <source>
        <strain evidence="10">DMR45628</strain>
    </source>
</reference>
<feature type="transmembrane region" description="Helical" evidence="8">
    <location>
        <begin position="252"/>
        <end position="270"/>
    </location>
</feature>
<keyword evidence="5 8" id="KW-0812">Transmembrane</keyword>
<evidence type="ECO:0000256" key="4">
    <source>
        <dbReference type="ARBA" id="ARBA00022597"/>
    </source>
</evidence>
<evidence type="ECO:0000256" key="5">
    <source>
        <dbReference type="ARBA" id="ARBA00022692"/>
    </source>
</evidence>
<dbReference type="PROSITE" id="PS51105">
    <property type="entry name" value="PTS_EIIC_TYPE_3"/>
    <property type="match status" value="1"/>
</dbReference>
<dbReference type="Proteomes" id="UP001458880">
    <property type="component" value="Unassembled WGS sequence"/>
</dbReference>
<evidence type="ECO:0000256" key="1">
    <source>
        <dbReference type="ARBA" id="ARBA00004651"/>
    </source>
</evidence>
<keyword evidence="6 8" id="KW-1133">Transmembrane helix</keyword>
<proteinExistence type="predicted"/>
<evidence type="ECO:0000256" key="2">
    <source>
        <dbReference type="ARBA" id="ARBA00022448"/>
    </source>
</evidence>
<evidence type="ECO:0000256" key="8">
    <source>
        <dbReference type="SAM" id="Phobius"/>
    </source>
</evidence>
<keyword evidence="11" id="KW-1185">Reference proteome</keyword>
<evidence type="ECO:0000313" key="10">
    <source>
        <dbReference type="EMBL" id="KAK9670950.1"/>
    </source>
</evidence>
<feature type="transmembrane region" description="Helical" evidence="8">
    <location>
        <begin position="137"/>
        <end position="155"/>
    </location>
</feature>
<dbReference type="PANTHER" id="PTHR33989:SF4">
    <property type="entry name" value="PTS SYSTEM N,N'-DIACETYLCHITOBIOSE-SPECIFIC EIIC COMPONENT"/>
    <property type="match status" value="1"/>
</dbReference>
<dbReference type="GO" id="GO:0005886">
    <property type="term" value="C:plasma membrane"/>
    <property type="evidence" value="ECO:0007669"/>
    <property type="project" value="UniProtKB-SubCell"/>
</dbReference>
<keyword evidence="7 8" id="KW-0472">Membrane</keyword>
<feature type="transmembrane region" description="Helical" evidence="8">
    <location>
        <begin position="337"/>
        <end position="356"/>
    </location>
</feature>
<feature type="transmembrane region" description="Helical" evidence="8">
    <location>
        <begin position="221"/>
        <end position="240"/>
    </location>
</feature>
<keyword evidence="4" id="KW-0762">Sugar transport</keyword>
<dbReference type="GO" id="GO:1902815">
    <property type="term" value="P:N,N'-diacetylchitobiose import"/>
    <property type="evidence" value="ECO:0007669"/>
    <property type="project" value="TreeGrafter"/>
</dbReference>
<comment type="subcellular location">
    <subcellularLocation>
        <location evidence="1">Cell membrane</location>
        <topology evidence="1">Multi-pass membrane protein</topology>
    </subcellularLocation>
</comment>
<dbReference type="PANTHER" id="PTHR33989">
    <property type="match status" value="1"/>
</dbReference>
<evidence type="ECO:0000256" key="6">
    <source>
        <dbReference type="ARBA" id="ARBA00022989"/>
    </source>
</evidence>
<organism evidence="10 11">
    <name type="scientific">Popillia japonica</name>
    <name type="common">Japanese beetle</name>
    <dbReference type="NCBI Taxonomy" id="7064"/>
    <lineage>
        <taxon>Eukaryota</taxon>
        <taxon>Metazoa</taxon>
        <taxon>Ecdysozoa</taxon>
        <taxon>Arthropoda</taxon>
        <taxon>Hexapoda</taxon>
        <taxon>Insecta</taxon>
        <taxon>Pterygota</taxon>
        <taxon>Neoptera</taxon>
        <taxon>Endopterygota</taxon>
        <taxon>Coleoptera</taxon>
        <taxon>Polyphaga</taxon>
        <taxon>Scarabaeiformia</taxon>
        <taxon>Scarabaeidae</taxon>
        <taxon>Rutelinae</taxon>
        <taxon>Popillia</taxon>
    </lineage>
</organism>
<dbReference type="GO" id="GO:0009401">
    <property type="term" value="P:phosphoenolpyruvate-dependent sugar phosphotransferase system"/>
    <property type="evidence" value="ECO:0007669"/>
    <property type="project" value="InterPro"/>
</dbReference>
<feature type="transmembrane region" description="Helical" evidence="8">
    <location>
        <begin position="176"/>
        <end position="201"/>
    </location>
</feature>
<feature type="domain" description="PTS EIIC type-3" evidence="9">
    <location>
        <begin position="1"/>
        <end position="375"/>
    </location>
</feature>
<accession>A0AAW1H4J6</accession>
<dbReference type="InterPro" id="IPR051088">
    <property type="entry name" value="PTS_Sugar-EIIC/EIIB"/>
</dbReference>
<keyword evidence="2" id="KW-0813">Transport</keyword>
<sequence length="375" mass="40694">MERFIGPLSNKMAKQCHLKAIRNTFITLLPVLFFGGLIAILGAAPVSETTTNGFMLAWAEFVKDNSMILGWMNTISLGFLSLYVCIGITYFLAKHYAMEVFIPIIISISAFSMVAISPQELAYGNVLAQMTYFDGKGLLLAFLVSIASLEAYRIMGAKNIGRIKMPDNVPPALADSFSALVPALIILAVWGTVFVACWKNGTTFAEWLSMIIAPAIKATDTLGFVIFVSILLNFAWFFGIHNGVFEGFLGPIEYGNLSLNAAAVASGIALPQVFTVAFWCYFGIIGGLGNVLSLSILCALSKSKQIKIVGRLGFIPALFGISEPLTFGLPIMLNPIFFIPCILTGVMNVTITYLLMSANIIGRTYAQLSYNMPSF</sequence>
<comment type="caution">
    <text evidence="10">The sequence shown here is derived from an EMBL/GenBank/DDBJ whole genome shotgun (WGS) entry which is preliminary data.</text>
</comment>
<keyword evidence="3" id="KW-1003">Cell membrane</keyword>
<dbReference type="InterPro" id="IPR003352">
    <property type="entry name" value="PTS_EIIC"/>
</dbReference>
<feature type="transmembrane region" description="Helical" evidence="8">
    <location>
        <begin position="312"/>
        <end position="331"/>
    </location>
</feature>
<feature type="transmembrane region" description="Helical" evidence="8">
    <location>
        <begin position="100"/>
        <end position="117"/>
    </location>
</feature>
<dbReference type="InterPro" id="IPR004501">
    <property type="entry name" value="PTS_EIIC_3"/>
</dbReference>
<dbReference type="GO" id="GO:0008982">
    <property type="term" value="F:protein-N(PI)-phosphohistidine-sugar phosphotransferase activity"/>
    <property type="evidence" value="ECO:0007669"/>
    <property type="project" value="InterPro"/>
</dbReference>
<dbReference type="EMBL" id="JASPKY010001928">
    <property type="protein sequence ID" value="KAK9670950.1"/>
    <property type="molecule type" value="Genomic_DNA"/>
</dbReference>
<evidence type="ECO:0000313" key="11">
    <source>
        <dbReference type="Proteomes" id="UP001458880"/>
    </source>
</evidence>
<evidence type="ECO:0000256" key="7">
    <source>
        <dbReference type="ARBA" id="ARBA00023136"/>
    </source>
</evidence>
<protein>
    <submittedName>
        <fullName evidence="10">Phosphotransferase system, EIIC</fullName>
    </submittedName>
</protein>
<feature type="non-terminal residue" evidence="10">
    <location>
        <position position="375"/>
    </location>
</feature>
<feature type="transmembrane region" description="Helical" evidence="8">
    <location>
        <begin position="21"/>
        <end position="47"/>
    </location>
</feature>